<dbReference type="GO" id="GO:0003735">
    <property type="term" value="F:structural constituent of ribosome"/>
    <property type="evidence" value="ECO:0007669"/>
    <property type="project" value="InterPro"/>
</dbReference>
<dbReference type="STRING" id="106004.A0A1Y2EWZ8"/>
<evidence type="ECO:0000256" key="3">
    <source>
        <dbReference type="ARBA" id="ARBA00023274"/>
    </source>
</evidence>
<feature type="region of interest" description="Disordered" evidence="5">
    <location>
        <begin position="268"/>
        <end position="305"/>
    </location>
</feature>
<comment type="caution">
    <text evidence="6">The sequence shown here is derived from an EMBL/GenBank/DDBJ whole genome shotgun (WGS) entry which is preliminary data.</text>
</comment>
<dbReference type="InterPro" id="IPR012678">
    <property type="entry name" value="Ribosomal_uL23/eL15/eS24_sf"/>
</dbReference>
<dbReference type="InParanoid" id="A0A1Y2EWZ8"/>
<feature type="region of interest" description="Disordered" evidence="5">
    <location>
        <begin position="34"/>
        <end position="60"/>
    </location>
</feature>
<evidence type="ECO:0000256" key="2">
    <source>
        <dbReference type="ARBA" id="ARBA00022980"/>
    </source>
</evidence>
<feature type="compositionally biased region" description="Low complexity" evidence="5">
    <location>
        <begin position="37"/>
        <end position="53"/>
    </location>
</feature>
<dbReference type="Pfam" id="PF00276">
    <property type="entry name" value="Ribosomal_L23"/>
    <property type="match status" value="1"/>
</dbReference>
<comment type="similarity">
    <text evidence="1">Belongs to the universal ribosomal protein uL23 family.</text>
</comment>
<proteinExistence type="inferred from homology"/>
<reference evidence="6 7" key="1">
    <citation type="submission" date="2016-07" db="EMBL/GenBank/DDBJ databases">
        <title>Pervasive Adenine N6-methylation of Active Genes in Fungi.</title>
        <authorList>
            <consortium name="DOE Joint Genome Institute"/>
            <person name="Mondo S.J."/>
            <person name="Dannebaum R.O."/>
            <person name="Kuo R.C."/>
            <person name="Labutti K."/>
            <person name="Haridas S."/>
            <person name="Kuo A."/>
            <person name="Salamov A."/>
            <person name="Ahrendt S.R."/>
            <person name="Lipzen A."/>
            <person name="Sullivan W."/>
            <person name="Andreopoulos W.B."/>
            <person name="Clum A."/>
            <person name="Lindquist E."/>
            <person name="Daum C."/>
            <person name="Ramamoorthy G.K."/>
            <person name="Gryganskyi A."/>
            <person name="Culley D."/>
            <person name="Magnuson J.K."/>
            <person name="James T.Y."/>
            <person name="O'Malley M.A."/>
            <person name="Stajich J.E."/>
            <person name="Spatafora J.W."/>
            <person name="Visel A."/>
            <person name="Grigoriev I.V."/>
        </authorList>
    </citation>
    <scope>NUCLEOTIDE SEQUENCE [LARGE SCALE GENOMIC DNA]</scope>
    <source>
        <strain evidence="6 7">62-1032</strain>
    </source>
</reference>
<dbReference type="PANTHER" id="PTHR12059:SF5">
    <property type="entry name" value="LARGE RIBOSOMAL SUBUNIT PROTEIN UL23M"/>
    <property type="match status" value="1"/>
</dbReference>
<evidence type="ECO:0000313" key="6">
    <source>
        <dbReference type="EMBL" id="ORY75656.1"/>
    </source>
</evidence>
<dbReference type="GO" id="GO:0005762">
    <property type="term" value="C:mitochondrial large ribosomal subunit"/>
    <property type="evidence" value="ECO:0007669"/>
    <property type="project" value="TreeGrafter"/>
</dbReference>
<evidence type="ECO:0000256" key="4">
    <source>
        <dbReference type="ARBA" id="ARBA00039977"/>
    </source>
</evidence>
<organism evidence="6 7">
    <name type="scientific">Leucosporidium creatinivorum</name>
    <dbReference type="NCBI Taxonomy" id="106004"/>
    <lineage>
        <taxon>Eukaryota</taxon>
        <taxon>Fungi</taxon>
        <taxon>Dikarya</taxon>
        <taxon>Basidiomycota</taxon>
        <taxon>Pucciniomycotina</taxon>
        <taxon>Microbotryomycetes</taxon>
        <taxon>Leucosporidiales</taxon>
        <taxon>Leucosporidium</taxon>
    </lineage>
</organism>
<dbReference type="InterPro" id="IPR012677">
    <property type="entry name" value="Nucleotide-bd_a/b_plait_sf"/>
</dbReference>
<evidence type="ECO:0000313" key="7">
    <source>
        <dbReference type="Proteomes" id="UP000193467"/>
    </source>
</evidence>
<gene>
    <name evidence="6" type="ORF">BCR35DRAFT_306163</name>
</gene>
<dbReference type="OrthoDB" id="275582at2759"/>
<accession>A0A1Y2EWZ8</accession>
<evidence type="ECO:0000256" key="1">
    <source>
        <dbReference type="ARBA" id="ARBA00006700"/>
    </source>
</evidence>
<dbReference type="PANTHER" id="PTHR12059">
    <property type="entry name" value="RIBOSOMAL PROTEIN L23-RELATED"/>
    <property type="match status" value="1"/>
</dbReference>
<keyword evidence="3" id="KW-0687">Ribonucleoprotein</keyword>
<dbReference type="Proteomes" id="UP000193467">
    <property type="component" value="Unassembled WGS sequence"/>
</dbReference>
<keyword evidence="2" id="KW-0689">Ribosomal protein</keyword>
<dbReference type="AlphaFoldDB" id="A0A1Y2EWZ8"/>
<dbReference type="EMBL" id="MCGR01000037">
    <property type="protein sequence ID" value="ORY75656.1"/>
    <property type="molecule type" value="Genomic_DNA"/>
</dbReference>
<dbReference type="GO" id="GO:0032543">
    <property type="term" value="P:mitochondrial translation"/>
    <property type="evidence" value="ECO:0007669"/>
    <property type="project" value="TreeGrafter"/>
</dbReference>
<dbReference type="Gene3D" id="3.30.70.330">
    <property type="match status" value="1"/>
</dbReference>
<sequence>MQALRKTAQALSLLRSAASPIPSTSRALATVVDSSYTAPSVSSRRASSPSTSSKKQPKNPYIVAAPVEQPKAARFSKNSSRIKGRTPNRPRKALNLTELKEGAQVGTFEQATGGEVKIFLPSVFMRLVRNTGVHADDPYTATFRTDLRLTKPDISNYLKNIYGLGITSLRTINYQSAMKRNPIGGGYSRSGGVKNYKKVLVGLTQPFWYPEERGREWCNEHFMRDTMEEARDRKMLKIGDGQKYGVQSTRYRGARKSRAEIERLEAIVKNGGPGEGSEKSDGKSGMRLPMGLKKRKNVVRSRAEKITEGETKVEAEMRRLQEAGW</sequence>
<keyword evidence="7" id="KW-1185">Reference proteome</keyword>
<dbReference type="InterPro" id="IPR013025">
    <property type="entry name" value="Ribosomal_uL23-like"/>
</dbReference>
<name>A0A1Y2EWZ8_9BASI</name>
<evidence type="ECO:0000256" key="5">
    <source>
        <dbReference type="SAM" id="MobiDB-lite"/>
    </source>
</evidence>
<protein>
    <recommendedName>
        <fullName evidence="4">Large ribosomal subunit protein uL23m</fullName>
    </recommendedName>
</protein>
<dbReference type="SUPFAM" id="SSF54189">
    <property type="entry name" value="Ribosomal proteins S24e, L23 and L15e"/>
    <property type="match status" value="1"/>
</dbReference>